<dbReference type="GO" id="GO:0009254">
    <property type="term" value="P:peptidoglycan turnover"/>
    <property type="evidence" value="ECO:0007669"/>
    <property type="project" value="InterPro"/>
</dbReference>
<evidence type="ECO:0000313" key="3">
    <source>
        <dbReference type="EMBL" id="AMY09624.1"/>
    </source>
</evidence>
<dbReference type="InterPro" id="IPR059180">
    <property type="entry name" value="3D_YorM"/>
</dbReference>
<sequence length="211" mass="22783">MLLTRSLRRRIVVAVGAALGFVLLYESPIFDSEYMPRAFRRVARSETPVMQPGPPDPEDVAAPAPGLTVRFRATAYCKGTTTASGAGIQTGIAAADPDLLPVGSVIRAEGLGSRYNGIYTILDTGPRVKGRQIDVYMWSCNEALAFGRRTTRLQVMRLGWNPRTSTPERVGTEFRRREAEMTADAPARPPATTPPPQSAPAPGIPPPTPEP</sequence>
<dbReference type="OrthoDB" id="9798935at2"/>
<organism evidence="3 4">
    <name type="scientific">Luteitalea pratensis</name>
    <dbReference type="NCBI Taxonomy" id="1855912"/>
    <lineage>
        <taxon>Bacteria</taxon>
        <taxon>Pseudomonadati</taxon>
        <taxon>Acidobacteriota</taxon>
        <taxon>Vicinamibacteria</taxon>
        <taxon>Vicinamibacterales</taxon>
        <taxon>Vicinamibacteraceae</taxon>
        <taxon>Luteitalea</taxon>
    </lineage>
</organism>
<accession>A0A143PP77</accession>
<dbReference type="AlphaFoldDB" id="A0A143PP77"/>
<dbReference type="GO" id="GO:0004553">
    <property type="term" value="F:hydrolase activity, hydrolyzing O-glycosyl compounds"/>
    <property type="evidence" value="ECO:0007669"/>
    <property type="project" value="InterPro"/>
</dbReference>
<dbReference type="KEGG" id="abac:LuPra_02844"/>
<dbReference type="InterPro" id="IPR010611">
    <property type="entry name" value="3D_dom"/>
</dbReference>
<reference evidence="3 4" key="1">
    <citation type="journal article" date="2016" name="Genome Announc.">
        <title>First Complete Genome Sequence of a Subdivision 6 Acidobacterium Strain.</title>
        <authorList>
            <person name="Huang S."/>
            <person name="Vieira S."/>
            <person name="Bunk B."/>
            <person name="Riedel T."/>
            <person name="Sproer C."/>
            <person name="Overmann J."/>
        </authorList>
    </citation>
    <scope>NUCLEOTIDE SEQUENCE [LARGE SCALE GENOMIC DNA]</scope>
    <source>
        <strain evidence="4">DSM 100886 HEG_-6_39</strain>
    </source>
</reference>
<feature type="compositionally biased region" description="Pro residues" evidence="1">
    <location>
        <begin position="187"/>
        <end position="211"/>
    </location>
</feature>
<dbReference type="RefSeq" id="WP_110171360.1">
    <property type="nucleotide sequence ID" value="NZ_CP015136.1"/>
</dbReference>
<dbReference type="Proteomes" id="UP000076079">
    <property type="component" value="Chromosome"/>
</dbReference>
<dbReference type="CDD" id="cd14667">
    <property type="entry name" value="3D_containing_proteins"/>
    <property type="match status" value="1"/>
</dbReference>
<proteinExistence type="predicted"/>
<evidence type="ECO:0000256" key="1">
    <source>
        <dbReference type="SAM" id="MobiDB-lite"/>
    </source>
</evidence>
<dbReference type="EMBL" id="CP015136">
    <property type="protein sequence ID" value="AMY09624.1"/>
    <property type="molecule type" value="Genomic_DNA"/>
</dbReference>
<keyword evidence="4" id="KW-1185">Reference proteome</keyword>
<dbReference type="Pfam" id="PF06725">
    <property type="entry name" value="3D"/>
    <property type="match status" value="1"/>
</dbReference>
<gene>
    <name evidence="3" type="ORF">LuPra_02844</name>
</gene>
<evidence type="ECO:0000259" key="2">
    <source>
        <dbReference type="Pfam" id="PF06725"/>
    </source>
</evidence>
<feature type="region of interest" description="Disordered" evidence="1">
    <location>
        <begin position="162"/>
        <end position="211"/>
    </location>
</feature>
<protein>
    <submittedName>
        <fullName evidence="3">3D domain protein</fullName>
    </submittedName>
</protein>
<feature type="compositionally biased region" description="Basic and acidic residues" evidence="1">
    <location>
        <begin position="170"/>
        <end position="180"/>
    </location>
</feature>
<reference evidence="4" key="2">
    <citation type="submission" date="2016-04" db="EMBL/GenBank/DDBJ databases">
        <title>First Complete Genome Sequence of a Subdivision 6 Acidobacterium.</title>
        <authorList>
            <person name="Huang S."/>
            <person name="Vieira S."/>
            <person name="Bunk B."/>
            <person name="Riedel T."/>
            <person name="Sproeer C."/>
            <person name="Overmann J."/>
        </authorList>
    </citation>
    <scope>NUCLEOTIDE SEQUENCE [LARGE SCALE GENOMIC DNA]</scope>
    <source>
        <strain evidence="4">DSM 100886 HEG_-6_39</strain>
    </source>
</reference>
<dbReference type="GO" id="GO:0019867">
    <property type="term" value="C:outer membrane"/>
    <property type="evidence" value="ECO:0007669"/>
    <property type="project" value="InterPro"/>
</dbReference>
<name>A0A143PP77_LUTPR</name>
<evidence type="ECO:0000313" key="4">
    <source>
        <dbReference type="Proteomes" id="UP000076079"/>
    </source>
</evidence>
<dbReference type="STRING" id="1855912.LuPra_02844"/>
<feature type="domain" description="3D" evidence="2">
    <location>
        <begin position="94"/>
        <end position="155"/>
    </location>
</feature>